<dbReference type="Pfam" id="PF00501">
    <property type="entry name" value="AMP-binding"/>
    <property type="match status" value="1"/>
</dbReference>
<accession>A0ABM1W4U3</accession>
<dbReference type="InterPro" id="IPR025110">
    <property type="entry name" value="AMP-bd_C"/>
</dbReference>
<dbReference type="Pfam" id="PF13193">
    <property type="entry name" value="AMP-binding_C"/>
    <property type="match status" value="1"/>
</dbReference>
<evidence type="ECO:0000259" key="1">
    <source>
        <dbReference type="Pfam" id="PF00501"/>
    </source>
</evidence>
<dbReference type="PROSITE" id="PS00455">
    <property type="entry name" value="AMP_BINDING"/>
    <property type="match status" value="1"/>
</dbReference>
<gene>
    <name evidence="4" type="primary">LOC101846712</name>
</gene>
<dbReference type="InterPro" id="IPR000873">
    <property type="entry name" value="AMP-dep_synth/lig_dom"/>
</dbReference>
<dbReference type="GeneID" id="101846712"/>
<dbReference type="GO" id="GO:0016874">
    <property type="term" value="F:ligase activity"/>
    <property type="evidence" value="ECO:0007669"/>
    <property type="project" value="UniProtKB-KW"/>
</dbReference>
<feature type="domain" description="AMP-binding enzyme C-terminal" evidence="2">
    <location>
        <begin position="467"/>
        <end position="546"/>
    </location>
</feature>
<dbReference type="InterPro" id="IPR020845">
    <property type="entry name" value="AMP-binding_CS"/>
</dbReference>
<feature type="domain" description="AMP-dependent synthetase/ligase" evidence="1">
    <location>
        <begin position="23"/>
        <end position="410"/>
    </location>
</feature>
<dbReference type="PANTHER" id="PTHR42814">
    <property type="entry name" value="AMP-BINDING DOMAIN-CONTAINING PROTEIN"/>
    <property type="match status" value="1"/>
</dbReference>
<name>A0ABM1W4U3_APLCA</name>
<keyword evidence="4" id="KW-0436">Ligase</keyword>
<dbReference type="InterPro" id="IPR042099">
    <property type="entry name" value="ANL_N_sf"/>
</dbReference>
<reference evidence="4" key="1">
    <citation type="submission" date="2025-08" db="UniProtKB">
        <authorList>
            <consortium name="RefSeq"/>
        </authorList>
    </citation>
    <scope>IDENTIFICATION</scope>
</reference>
<evidence type="ECO:0000313" key="3">
    <source>
        <dbReference type="Proteomes" id="UP000694888"/>
    </source>
</evidence>
<dbReference type="Gene3D" id="3.30.300.30">
    <property type="match status" value="1"/>
</dbReference>
<dbReference type="Gene3D" id="3.40.50.12780">
    <property type="entry name" value="N-terminal domain of ligase-like"/>
    <property type="match status" value="1"/>
</dbReference>
<proteinExistence type="predicted"/>
<dbReference type="SUPFAM" id="SSF56801">
    <property type="entry name" value="Acetyl-CoA synthetase-like"/>
    <property type="match status" value="1"/>
</dbReference>
<dbReference type="PANTHER" id="PTHR42814:SF3">
    <property type="entry name" value="BETA-N-ACETYLHEXOSAMINIDASE"/>
    <property type="match status" value="1"/>
</dbReference>
<dbReference type="RefSeq" id="XP_035829686.1">
    <property type="nucleotide sequence ID" value="XM_035973793.1"/>
</dbReference>
<evidence type="ECO:0000259" key="2">
    <source>
        <dbReference type="Pfam" id="PF13193"/>
    </source>
</evidence>
<evidence type="ECO:0000313" key="4">
    <source>
        <dbReference type="RefSeq" id="XP_035829686.1"/>
    </source>
</evidence>
<protein>
    <submittedName>
        <fullName evidence="4">2-succinylbenzoate--CoA ligase</fullName>
    </submittedName>
</protein>
<sequence>MGANNSSLHHLRTIPQRLQYFSENCPDNEMFVFYTSKERTAFTSKQVYDLASRFAWWLHQQGFQRYDVIANTLPNSPERLITDLGIMFAGCTALNGQILLADGEDFFSSAVTSRCKAVIVCPRENEPAWRLLKSDVTGSISGLFADMSCSRSQDLTSAILVSRGKDNPGCAVLEELTSGSGDTYVEDVDPDDVFMIFTTSGSTGYSKMVPRTHRWIFDSCDSFEEASSFSELRNHENDAAFNDRPLGWLGGYPTSSFAQADKRVLLDTLYRSRETSAARAAVTWNAILKERCKLATILPLDFYEVSNYVKSQGGSRFKLDTLGIGGQPVRKDQIADMLELFEKVVVTYGATEFGLVSASTLTEANVEDFFSGKPLDENNVRVVNKDQQNCKTKEVGTIHVRGSGVFTGYFNKLEETDKNTAKAFTTDGWFNTEDNGFFDEQGNLYVLGREKDIIMYGSFVVYPGWLERKMVAHPDVADVVVVPVSDPVLFHNICACVKPAKEKTLDVENLRDFCEKMFLSSSEDEATPIPKYFMILEEFPMTSTGKPHKQLMKKMAEERFGQTVK</sequence>
<dbReference type="InterPro" id="IPR045851">
    <property type="entry name" value="AMP-bd_C_sf"/>
</dbReference>
<organism evidence="3 4">
    <name type="scientific">Aplysia californica</name>
    <name type="common">California sea hare</name>
    <dbReference type="NCBI Taxonomy" id="6500"/>
    <lineage>
        <taxon>Eukaryota</taxon>
        <taxon>Metazoa</taxon>
        <taxon>Spiralia</taxon>
        <taxon>Lophotrochozoa</taxon>
        <taxon>Mollusca</taxon>
        <taxon>Gastropoda</taxon>
        <taxon>Heterobranchia</taxon>
        <taxon>Euthyneura</taxon>
        <taxon>Tectipleura</taxon>
        <taxon>Aplysiida</taxon>
        <taxon>Aplysioidea</taxon>
        <taxon>Aplysiidae</taxon>
        <taxon>Aplysia</taxon>
    </lineage>
</organism>
<keyword evidence="3" id="KW-1185">Reference proteome</keyword>
<dbReference type="Proteomes" id="UP000694888">
    <property type="component" value="Unplaced"/>
</dbReference>